<evidence type="ECO:0000313" key="2">
    <source>
        <dbReference type="EMBL" id="CAE0636579.1"/>
    </source>
</evidence>
<name>A0A6V1S7N6_HETAK</name>
<sequence>MVYFRATTLYIEKIFGRHVKSRAEKSMRHSQTTSNFTDITRCCSQFIAVEMDRTLFDCYSPDLAAMAKYVCVNVGRDERRGPSFLRWPFSEGGVLDEDEELDSMMAEQLVMSVFDDARAAGA</sequence>
<gene>
    <name evidence="1" type="ORF">HAKA00212_LOCUS15340</name>
    <name evidence="2" type="ORF">HAKA00212_LOCUS15341</name>
</gene>
<dbReference type="EMBL" id="HBIU01033327">
    <property type="protein sequence ID" value="CAE0636578.1"/>
    <property type="molecule type" value="Transcribed_RNA"/>
</dbReference>
<accession>A0A6V1S7N6</accession>
<evidence type="ECO:0000313" key="1">
    <source>
        <dbReference type="EMBL" id="CAE0636578.1"/>
    </source>
</evidence>
<dbReference type="AlphaFoldDB" id="A0A6V1S7N6"/>
<protein>
    <submittedName>
        <fullName evidence="1">Uncharacterized protein</fullName>
    </submittedName>
</protein>
<dbReference type="EMBL" id="HBIU01033328">
    <property type="protein sequence ID" value="CAE0636579.1"/>
    <property type="molecule type" value="Transcribed_RNA"/>
</dbReference>
<reference evidence="1" key="1">
    <citation type="submission" date="2021-01" db="EMBL/GenBank/DDBJ databases">
        <authorList>
            <person name="Corre E."/>
            <person name="Pelletier E."/>
            <person name="Niang G."/>
            <person name="Scheremetjew M."/>
            <person name="Finn R."/>
            <person name="Kale V."/>
            <person name="Holt S."/>
            <person name="Cochrane G."/>
            <person name="Meng A."/>
            <person name="Brown T."/>
            <person name="Cohen L."/>
        </authorList>
    </citation>
    <scope>NUCLEOTIDE SEQUENCE</scope>
    <source>
        <strain evidence="1">CCMP3107</strain>
    </source>
</reference>
<proteinExistence type="predicted"/>
<organism evidence="1">
    <name type="scientific">Heterosigma akashiwo</name>
    <name type="common">Chromophytic alga</name>
    <name type="synonym">Heterosigma carterae</name>
    <dbReference type="NCBI Taxonomy" id="2829"/>
    <lineage>
        <taxon>Eukaryota</taxon>
        <taxon>Sar</taxon>
        <taxon>Stramenopiles</taxon>
        <taxon>Ochrophyta</taxon>
        <taxon>Raphidophyceae</taxon>
        <taxon>Chattonellales</taxon>
        <taxon>Chattonellaceae</taxon>
        <taxon>Heterosigma</taxon>
    </lineage>
</organism>